<dbReference type="Pfam" id="PF00712">
    <property type="entry name" value="DNA_pol3_beta"/>
    <property type="match status" value="1"/>
</dbReference>
<organism evidence="14 15">
    <name type="scientific">Treponema ruminis</name>
    <dbReference type="NCBI Taxonomy" id="744515"/>
    <lineage>
        <taxon>Bacteria</taxon>
        <taxon>Pseudomonadati</taxon>
        <taxon>Spirochaetota</taxon>
        <taxon>Spirochaetia</taxon>
        <taxon>Spirochaetales</taxon>
        <taxon>Treponemataceae</taxon>
        <taxon>Treponema</taxon>
    </lineage>
</organism>
<dbReference type="CDD" id="cd00140">
    <property type="entry name" value="beta_clamp"/>
    <property type="match status" value="1"/>
</dbReference>
<protein>
    <recommendedName>
        <fullName evidence="3 10">Beta sliding clamp</fullName>
    </recommendedName>
</protein>
<dbReference type="SUPFAM" id="SSF55979">
    <property type="entry name" value="DNA clamp"/>
    <property type="match status" value="3"/>
</dbReference>
<dbReference type="GO" id="GO:0003887">
    <property type="term" value="F:DNA-directed DNA polymerase activity"/>
    <property type="evidence" value="ECO:0007669"/>
    <property type="project" value="UniProtKB-UniRule"/>
</dbReference>
<dbReference type="GO" id="GO:0008408">
    <property type="term" value="F:3'-5' exonuclease activity"/>
    <property type="evidence" value="ECO:0007669"/>
    <property type="project" value="InterPro"/>
</dbReference>
<name>A0A7W8G782_9SPIR</name>
<dbReference type="Pfam" id="PF02768">
    <property type="entry name" value="DNA_pol3_beta_3"/>
    <property type="match status" value="1"/>
</dbReference>
<evidence type="ECO:0000313" key="14">
    <source>
        <dbReference type="EMBL" id="MBB5225085.1"/>
    </source>
</evidence>
<evidence type="ECO:0000259" key="11">
    <source>
        <dbReference type="Pfam" id="PF00712"/>
    </source>
</evidence>
<evidence type="ECO:0000259" key="13">
    <source>
        <dbReference type="Pfam" id="PF02768"/>
    </source>
</evidence>
<evidence type="ECO:0000256" key="4">
    <source>
        <dbReference type="ARBA" id="ARBA00022490"/>
    </source>
</evidence>
<feature type="domain" description="DNA polymerase III beta sliding clamp C-terminal" evidence="13">
    <location>
        <begin position="250"/>
        <end position="367"/>
    </location>
</feature>
<dbReference type="InterPro" id="IPR001001">
    <property type="entry name" value="DNA_polIII_beta"/>
</dbReference>
<comment type="similarity">
    <text evidence="2 10">Belongs to the beta sliding clamp family.</text>
</comment>
<evidence type="ECO:0000256" key="7">
    <source>
        <dbReference type="ARBA" id="ARBA00022705"/>
    </source>
</evidence>
<evidence type="ECO:0000256" key="3">
    <source>
        <dbReference type="ARBA" id="ARBA00021035"/>
    </source>
</evidence>
<evidence type="ECO:0000256" key="1">
    <source>
        <dbReference type="ARBA" id="ARBA00004496"/>
    </source>
</evidence>
<evidence type="ECO:0000313" key="15">
    <source>
        <dbReference type="Proteomes" id="UP000518887"/>
    </source>
</evidence>
<accession>A0A7W8G782</accession>
<dbReference type="AlphaFoldDB" id="A0A7W8G782"/>
<dbReference type="InterPro" id="IPR022634">
    <property type="entry name" value="DNA_polIII_beta_N"/>
</dbReference>
<dbReference type="GO" id="GO:0003677">
    <property type="term" value="F:DNA binding"/>
    <property type="evidence" value="ECO:0007669"/>
    <property type="project" value="UniProtKB-UniRule"/>
</dbReference>
<keyword evidence="8 10" id="KW-0239">DNA-directed DNA polymerase</keyword>
<dbReference type="Pfam" id="PF02767">
    <property type="entry name" value="DNA_pol3_beta_2"/>
    <property type="match status" value="1"/>
</dbReference>
<dbReference type="GO" id="GO:0009360">
    <property type="term" value="C:DNA polymerase III complex"/>
    <property type="evidence" value="ECO:0007669"/>
    <property type="project" value="InterPro"/>
</dbReference>
<feature type="domain" description="DNA polymerase III beta sliding clamp N-terminal" evidence="11">
    <location>
        <begin position="1"/>
        <end position="122"/>
    </location>
</feature>
<keyword evidence="5 10" id="KW-0808">Transferase</keyword>
<dbReference type="Gene3D" id="3.70.10.10">
    <property type="match status" value="1"/>
</dbReference>
<keyword evidence="6 10" id="KW-0548">Nucleotidyltransferase</keyword>
<comment type="subunit">
    <text evidence="10">Forms a ring-shaped head-to-tail homodimer around DNA.</text>
</comment>
<keyword evidence="15" id="KW-1185">Reference proteome</keyword>
<dbReference type="GO" id="GO:0006271">
    <property type="term" value="P:DNA strand elongation involved in DNA replication"/>
    <property type="evidence" value="ECO:0007669"/>
    <property type="project" value="TreeGrafter"/>
</dbReference>
<dbReference type="Proteomes" id="UP000518887">
    <property type="component" value="Unassembled WGS sequence"/>
</dbReference>
<dbReference type="PANTHER" id="PTHR30478">
    <property type="entry name" value="DNA POLYMERASE III SUBUNIT BETA"/>
    <property type="match status" value="1"/>
</dbReference>
<evidence type="ECO:0000256" key="2">
    <source>
        <dbReference type="ARBA" id="ARBA00010752"/>
    </source>
</evidence>
<dbReference type="InterPro" id="IPR022635">
    <property type="entry name" value="DNA_polIII_beta_C"/>
</dbReference>
<dbReference type="EMBL" id="JACHFQ010000001">
    <property type="protein sequence ID" value="MBB5225085.1"/>
    <property type="molecule type" value="Genomic_DNA"/>
</dbReference>
<reference evidence="14 15" key="1">
    <citation type="submission" date="2020-08" db="EMBL/GenBank/DDBJ databases">
        <title>Genomic Encyclopedia of Type Strains, Phase IV (KMG-IV): sequencing the most valuable type-strain genomes for metagenomic binning, comparative biology and taxonomic classification.</title>
        <authorList>
            <person name="Goeker M."/>
        </authorList>
    </citation>
    <scope>NUCLEOTIDE SEQUENCE [LARGE SCALE GENOMIC DNA]</scope>
    <source>
        <strain evidence="14 15">DSM 103462</strain>
    </source>
</reference>
<comment type="caution">
    <text evidence="14">The sequence shown here is derived from an EMBL/GenBank/DDBJ whole genome shotgun (WGS) entry which is preliminary data.</text>
</comment>
<dbReference type="PANTHER" id="PTHR30478:SF0">
    <property type="entry name" value="BETA SLIDING CLAMP"/>
    <property type="match status" value="1"/>
</dbReference>
<feature type="domain" description="DNA polymerase III beta sliding clamp central" evidence="12">
    <location>
        <begin position="133"/>
        <end position="247"/>
    </location>
</feature>
<evidence type="ECO:0000256" key="10">
    <source>
        <dbReference type="PIRNR" id="PIRNR000804"/>
    </source>
</evidence>
<keyword evidence="7 10" id="KW-0235">DNA replication</keyword>
<dbReference type="PIRSF" id="PIRSF000804">
    <property type="entry name" value="DNA_pol_III_b"/>
    <property type="match status" value="1"/>
</dbReference>
<sequence>MKFTFDRNAMINEISIAQEIISTKNALSVLSNVLLIAEGGTLTIKATDIKVNFQTKIPVDIEEEGSTTVLCDKFMGILSALPEGEIEFLLKDNDNLVSAVIRHTTKKIKYQLNCTSQDKFPEIAVAEKVSFFEVPAKELKSMITQTSFAVSDDETRYFMNGVYFEKKEDRLVLVATDGRRLAYAEKSVLAGVADFPAAIVHPKILNVVAKHASDEGQISVAIVDKMIFFNFANYEFSATLIDGQYPNYARVIPETQAHSFKVLKTEFVDALKRIAIMIDKTGRIIFNLTPGVLTITSKSTDLGDAKEEIPCQYDGESVSISMNYKHIDAPLKVMNSEYITFEFTEVMRAVTLRPEPAADYFHILMPMSAE</sequence>
<dbReference type="Gene3D" id="3.10.150.10">
    <property type="entry name" value="DNA Polymerase III, subunit A, domain 2"/>
    <property type="match status" value="1"/>
</dbReference>
<comment type="function">
    <text evidence="10">Confers DNA tethering and processivity to DNA polymerases and other proteins. Acts as a clamp, forming a ring around DNA (a reaction catalyzed by the clamp-loading complex) which diffuses in an ATP-independent manner freely and bidirectionally along dsDNA. Initially characterized for its ability to contact the catalytic subunit of DNA polymerase III (Pol III), a complex, multichain enzyme responsible for most of the replicative synthesis in bacteria; Pol III exhibits 3'-5' exonuclease proofreading activity. The beta chain is required for initiation of replication as well as for processivity of DNA replication.</text>
</comment>
<keyword evidence="9" id="KW-0238">DNA-binding</keyword>
<dbReference type="GO" id="GO:0005737">
    <property type="term" value="C:cytoplasm"/>
    <property type="evidence" value="ECO:0007669"/>
    <property type="project" value="UniProtKB-SubCell"/>
</dbReference>
<evidence type="ECO:0000256" key="6">
    <source>
        <dbReference type="ARBA" id="ARBA00022695"/>
    </source>
</evidence>
<keyword evidence="4 10" id="KW-0963">Cytoplasm</keyword>
<dbReference type="SMART" id="SM00480">
    <property type="entry name" value="POL3Bc"/>
    <property type="match status" value="1"/>
</dbReference>
<evidence type="ECO:0000256" key="9">
    <source>
        <dbReference type="ARBA" id="ARBA00023125"/>
    </source>
</evidence>
<dbReference type="NCBIfam" id="TIGR00663">
    <property type="entry name" value="dnan"/>
    <property type="match status" value="1"/>
</dbReference>
<proteinExistence type="inferred from homology"/>
<comment type="subcellular location">
    <subcellularLocation>
        <location evidence="1 10">Cytoplasm</location>
    </subcellularLocation>
</comment>
<dbReference type="InterPro" id="IPR022637">
    <property type="entry name" value="DNA_polIII_beta_cen"/>
</dbReference>
<dbReference type="InterPro" id="IPR046938">
    <property type="entry name" value="DNA_clamp_sf"/>
</dbReference>
<evidence type="ECO:0000256" key="8">
    <source>
        <dbReference type="ARBA" id="ARBA00022932"/>
    </source>
</evidence>
<dbReference type="RefSeq" id="WP_184656988.1">
    <property type="nucleotide sequence ID" value="NZ_CP031518.1"/>
</dbReference>
<evidence type="ECO:0000256" key="5">
    <source>
        <dbReference type="ARBA" id="ARBA00022679"/>
    </source>
</evidence>
<gene>
    <name evidence="14" type="ORF">HNP76_000425</name>
</gene>
<evidence type="ECO:0000259" key="12">
    <source>
        <dbReference type="Pfam" id="PF02767"/>
    </source>
</evidence>